<evidence type="ECO:0000256" key="1">
    <source>
        <dbReference type="ARBA" id="ARBA00011040"/>
    </source>
</evidence>
<dbReference type="CDD" id="cd02035">
    <property type="entry name" value="ArsA"/>
    <property type="match status" value="1"/>
</dbReference>
<keyword evidence="4" id="KW-1185">Reference proteome</keyword>
<dbReference type="InterPro" id="IPR016300">
    <property type="entry name" value="ATPase_ArsA/GET3"/>
</dbReference>
<dbReference type="SUPFAM" id="SSF52540">
    <property type="entry name" value="P-loop containing nucleoside triphosphate hydrolases"/>
    <property type="match status" value="1"/>
</dbReference>
<dbReference type="Pfam" id="PF02374">
    <property type="entry name" value="ArsA_ATPase"/>
    <property type="match status" value="1"/>
</dbReference>
<dbReference type="OrthoDB" id="9780677at2"/>
<sequence length="316" mass="35636">MHDLTRLKPVLFVGGKGGVGKSTTASALALSASRRGQRTLLISTDPAHNLGDLFHTRLSDEPVEVRSNLSVMELDPEKESERYIAQVKANIQGHVKATMIDEVHRQMDMAKSSPGADEAAMFDRIVSILLEERPKFDHVIFDTAPTGHTLRLMSLPEMMGVWMDGMLERRRKTNEDYTQLLNDGEPVDDPIFDTLQARREKFVKVREILLDKTVTGFLFVMNPERLPIEEARRGVATLRRHDIPVEGVVVNKVIPSDVDGQFFVKRKAQQEQYLAQIDEAFAGLPQLRLPLLEEDISTTDHLDRMAEVLDQAVVMD</sequence>
<evidence type="ECO:0000313" key="3">
    <source>
        <dbReference type="EMBL" id="PYZ96596.1"/>
    </source>
</evidence>
<dbReference type="PANTHER" id="PTHR10803:SF3">
    <property type="entry name" value="ATPASE GET3"/>
    <property type="match status" value="1"/>
</dbReference>
<organism evidence="3 4">
    <name type="scientific">Alteribacter lacisalsi</name>
    <dbReference type="NCBI Taxonomy" id="2045244"/>
    <lineage>
        <taxon>Bacteria</taxon>
        <taxon>Bacillati</taxon>
        <taxon>Bacillota</taxon>
        <taxon>Bacilli</taxon>
        <taxon>Bacillales</taxon>
        <taxon>Bacillaceae</taxon>
        <taxon>Alteribacter</taxon>
    </lineage>
</organism>
<proteinExistence type="inferred from homology"/>
<dbReference type="Proteomes" id="UP000248066">
    <property type="component" value="Unassembled WGS sequence"/>
</dbReference>
<feature type="domain" description="ArsA/GET3 Anion-transporting ATPase-like" evidence="2">
    <location>
        <begin position="10"/>
        <end position="309"/>
    </location>
</feature>
<evidence type="ECO:0000313" key="4">
    <source>
        <dbReference type="Proteomes" id="UP000248066"/>
    </source>
</evidence>
<dbReference type="Gene3D" id="3.40.50.300">
    <property type="entry name" value="P-loop containing nucleotide triphosphate hydrolases"/>
    <property type="match status" value="1"/>
</dbReference>
<dbReference type="AlphaFoldDB" id="A0A2W0H785"/>
<name>A0A2W0H785_9BACI</name>
<comment type="similarity">
    <text evidence="1">Belongs to the arsA ATPase family.</text>
</comment>
<dbReference type="NCBIfam" id="TIGR00345">
    <property type="entry name" value="GET3_arsA_TRC40"/>
    <property type="match status" value="1"/>
</dbReference>
<dbReference type="InterPro" id="IPR025723">
    <property type="entry name" value="ArsA/GET3_ATPase-like"/>
</dbReference>
<dbReference type="InterPro" id="IPR027417">
    <property type="entry name" value="P-loop_NTPase"/>
</dbReference>
<dbReference type="GO" id="GO:0005524">
    <property type="term" value="F:ATP binding"/>
    <property type="evidence" value="ECO:0007669"/>
    <property type="project" value="InterPro"/>
</dbReference>
<comment type="caution">
    <text evidence="3">The sequence shown here is derived from an EMBL/GenBank/DDBJ whole genome shotgun (WGS) entry which is preliminary data.</text>
</comment>
<dbReference type="GO" id="GO:0016887">
    <property type="term" value="F:ATP hydrolysis activity"/>
    <property type="evidence" value="ECO:0007669"/>
    <property type="project" value="InterPro"/>
</dbReference>
<accession>A0A2W0H785</accession>
<protein>
    <submittedName>
        <fullName evidence="3">Arsenic-transporting ATPase</fullName>
    </submittedName>
</protein>
<reference evidence="3 4" key="1">
    <citation type="submission" date="2017-10" db="EMBL/GenBank/DDBJ databases">
        <title>Bacillus sp. nov., a halophilic bacterium isolated from a Yangshapao Lake.</title>
        <authorList>
            <person name="Wang H."/>
        </authorList>
    </citation>
    <scope>NUCLEOTIDE SEQUENCE [LARGE SCALE GENOMIC DNA]</scope>
    <source>
        <strain evidence="3 4">YSP-3</strain>
    </source>
</reference>
<gene>
    <name evidence="3" type="ORF">CR205_12870</name>
</gene>
<dbReference type="EMBL" id="PDOF01000002">
    <property type="protein sequence ID" value="PYZ96596.1"/>
    <property type="molecule type" value="Genomic_DNA"/>
</dbReference>
<evidence type="ECO:0000259" key="2">
    <source>
        <dbReference type="Pfam" id="PF02374"/>
    </source>
</evidence>
<dbReference type="PANTHER" id="PTHR10803">
    <property type="entry name" value="ARSENICAL PUMP-DRIVING ATPASE ARSENITE-TRANSLOCATING ATPASE"/>
    <property type="match status" value="1"/>
</dbReference>
<dbReference type="RefSeq" id="WP_110520441.1">
    <property type="nucleotide sequence ID" value="NZ_PDOF01000002.1"/>
</dbReference>